<dbReference type="GO" id="GO:0006631">
    <property type="term" value="P:fatty acid metabolic process"/>
    <property type="evidence" value="ECO:0007669"/>
    <property type="project" value="UniProtKB-KW"/>
</dbReference>
<dbReference type="OrthoDB" id="9807606at2"/>
<dbReference type="NCBIfam" id="NF006008">
    <property type="entry name" value="PRK08139.1"/>
    <property type="match status" value="1"/>
</dbReference>
<comment type="caution">
    <text evidence="7">The sequence shown here is derived from an EMBL/GenBank/DDBJ whole genome shotgun (WGS) entry which is preliminary data.</text>
</comment>
<evidence type="ECO:0000313" key="7">
    <source>
        <dbReference type="EMBL" id="MRD49167.1"/>
    </source>
</evidence>
<dbReference type="SUPFAM" id="SSF52096">
    <property type="entry name" value="ClpP/crotonase"/>
    <property type="match status" value="1"/>
</dbReference>
<keyword evidence="4" id="KW-0443">Lipid metabolism</keyword>
<dbReference type="Gene3D" id="3.90.226.10">
    <property type="entry name" value="2-enoyl-CoA Hydratase, Chain A, domain 1"/>
    <property type="match status" value="1"/>
</dbReference>
<comment type="function">
    <text evidence="5">May play a role in fatty acid biosynthesis and insulin sensitivity.</text>
</comment>
<dbReference type="EMBL" id="WJBU01000020">
    <property type="protein sequence ID" value="MRD49167.1"/>
    <property type="molecule type" value="Genomic_DNA"/>
</dbReference>
<keyword evidence="8" id="KW-1185">Reference proteome</keyword>
<evidence type="ECO:0000256" key="2">
    <source>
        <dbReference type="ARBA" id="ARBA00022832"/>
    </source>
</evidence>
<dbReference type="InterPro" id="IPR001753">
    <property type="entry name" value="Enoyl-CoA_hydra/iso"/>
</dbReference>
<reference evidence="7 8" key="1">
    <citation type="submission" date="2019-11" db="EMBL/GenBank/DDBJ databases">
        <title>Caenimonas koreensis gen. nov., sp. nov., isolated from activated sludge.</title>
        <authorList>
            <person name="Seung H.R."/>
        </authorList>
    </citation>
    <scope>NUCLEOTIDE SEQUENCE [LARGE SCALE GENOMIC DNA]</scope>
    <source>
        <strain evidence="7 8">EMB320</strain>
    </source>
</reference>
<protein>
    <recommendedName>
        <fullName evidence="6">Enoyl-CoA hydratase domain-containing protein 3, mitochondrial</fullName>
    </recommendedName>
</protein>
<evidence type="ECO:0000256" key="5">
    <source>
        <dbReference type="ARBA" id="ARBA00037410"/>
    </source>
</evidence>
<keyword evidence="7" id="KW-0456">Lyase</keyword>
<dbReference type="Gene3D" id="1.10.12.10">
    <property type="entry name" value="Lyase 2-enoyl-coa Hydratase, Chain A, domain 2"/>
    <property type="match status" value="1"/>
</dbReference>
<gene>
    <name evidence="7" type="ORF">GHT07_17970</name>
</gene>
<name>A0A844BCI9_9BURK</name>
<sequence>MSASDTTVTTVTMEAAVLEHRDSRGVVTLTMNRPGSFNSLSEEMLAAMQAALDRVAQDDSARVVVIAANGKAFCPGHNLKEMVDHPSLDYYQKLFAQCSKMMLTIIKLPVPVIARVQGIATAAGCQLVAQCDLAVAVNEAKFAVSGVNYGLFCSTPSVPLLRNMAPKQAMEMLVTGDFISAQEAKERGLVNRVVAADQLDAEVAKLVESILAKPRVAIALGKEMFYRQREMGIEAAYQLAGQTMAVNMMDASAQEGFTAFTEKRKPNWST</sequence>
<dbReference type="GO" id="GO:0016836">
    <property type="term" value="F:hydro-lyase activity"/>
    <property type="evidence" value="ECO:0007669"/>
    <property type="project" value="TreeGrafter"/>
</dbReference>
<dbReference type="InterPro" id="IPR052377">
    <property type="entry name" value="Mitochondrial_ECH-domain"/>
</dbReference>
<evidence type="ECO:0000256" key="4">
    <source>
        <dbReference type="ARBA" id="ARBA00023098"/>
    </source>
</evidence>
<evidence type="ECO:0000256" key="1">
    <source>
        <dbReference type="ARBA" id="ARBA00005254"/>
    </source>
</evidence>
<organism evidence="7 8">
    <name type="scientific">Caenimonas koreensis DSM 17982</name>
    <dbReference type="NCBI Taxonomy" id="1121255"/>
    <lineage>
        <taxon>Bacteria</taxon>
        <taxon>Pseudomonadati</taxon>
        <taxon>Pseudomonadota</taxon>
        <taxon>Betaproteobacteria</taxon>
        <taxon>Burkholderiales</taxon>
        <taxon>Comamonadaceae</taxon>
        <taxon>Caenimonas</taxon>
    </lineage>
</organism>
<keyword evidence="2" id="KW-0276">Fatty acid metabolism</keyword>
<dbReference type="Pfam" id="PF00378">
    <property type="entry name" value="ECH_1"/>
    <property type="match status" value="1"/>
</dbReference>
<accession>A0A844BCI9</accession>
<proteinExistence type="inferred from homology"/>
<dbReference type="InterPro" id="IPR029045">
    <property type="entry name" value="ClpP/crotonase-like_dom_sf"/>
</dbReference>
<evidence type="ECO:0000313" key="8">
    <source>
        <dbReference type="Proteomes" id="UP000487350"/>
    </source>
</evidence>
<evidence type="ECO:0000256" key="3">
    <source>
        <dbReference type="ARBA" id="ARBA00022946"/>
    </source>
</evidence>
<dbReference type="RefSeq" id="WP_153586479.1">
    <property type="nucleotide sequence ID" value="NZ_WJBU01000020.1"/>
</dbReference>
<dbReference type="Proteomes" id="UP000487350">
    <property type="component" value="Unassembled WGS sequence"/>
</dbReference>
<dbReference type="PANTHER" id="PTHR43602">
    <property type="match status" value="1"/>
</dbReference>
<dbReference type="AlphaFoldDB" id="A0A844BCI9"/>
<comment type="similarity">
    <text evidence="1">Belongs to the enoyl-CoA hydratase/isomerase family.</text>
</comment>
<evidence type="ECO:0000256" key="6">
    <source>
        <dbReference type="ARBA" id="ARBA00040545"/>
    </source>
</evidence>
<dbReference type="CDD" id="cd06558">
    <property type="entry name" value="crotonase-like"/>
    <property type="match status" value="1"/>
</dbReference>
<keyword evidence="3" id="KW-0809">Transit peptide</keyword>
<dbReference type="InterPro" id="IPR014748">
    <property type="entry name" value="Enoyl-CoA_hydra_C"/>
</dbReference>
<dbReference type="PANTHER" id="PTHR43602:SF1">
    <property type="entry name" value="ENOYL-COA HYDRATASE DOMAIN-CONTAINING PROTEIN 3, MITOCHONDRIAL"/>
    <property type="match status" value="1"/>
</dbReference>